<evidence type="ECO:0000256" key="5">
    <source>
        <dbReference type="ARBA" id="ARBA00022840"/>
    </source>
</evidence>
<keyword evidence="1 7" id="KW-0723">Serine/threonine-protein kinase</keyword>
<comment type="caution">
    <text evidence="10">The sequence shown here is derived from an EMBL/GenBank/DDBJ whole genome shotgun (WGS) entry which is preliminary data.</text>
</comment>
<dbReference type="InterPro" id="IPR008271">
    <property type="entry name" value="Ser/Thr_kinase_AS"/>
</dbReference>
<dbReference type="SUPFAM" id="SSF56112">
    <property type="entry name" value="Protein kinase-like (PK-like)"/>
    <property type="match status" value="1"/>
</dbReference>
<dbReference type="PROSITE" id="PS00107">
    <property type="entry name" value="PROTEIN_KINASE_ATP"/>
    <property type="match status" value="1"/>
</dbReference>
<keyword evidence="5 6" id="KW-0067">ATP-binding</keyword>
<reference evidence="10" key="1">
    <citation type="submission" date="2022-07" db="EMBL/GenBank/DDBJ databases">
        <title>Phylogenomic reconstructions and comparative analyses of Kickxellomycotina fungi.</title>
        <authorList>
            <person name="Reynolds N.K."/>
            <person name="Stajich J.E."/>
            <person name="Barry K."/>
            <person name="Grigoriev I.V."/>
            <person name="Crous P."/>
            <person name="Smith M.E."/>
        </authorList>
    </citation>
    <scope>NUCLEOTIDE SEQUENCE</scope>
    <source>
        <strain evidence="10">RSA 567</strain>
    </source>
</reference>
<dbReference type="Gene3D" id="3.30.200.20">
    <property type="entry name" value="Phosphorylase Kinase, domain 1"/>
    <property type="match status" value="1"/>
</dbReference>
<dbReference type="InterPro" id="IPR017441">
    <property type="entry name" value="Protein_kinase_ATP_BS"/>
</dbReference>
<dbReference type="Pfam" id="PF00069">
    <property type="entry name" value="Pkinase"/>
    <property type="match status" value="1"/>
</dbReference>
<evidence type="ECO:0000256" key="8">
    <source>
        <dbReference type="SAM" id="MobiDB-lite"/>
    </source>
</evidence>
<evidence type="ECO:0000256" key="4">
    <source>
        <dbReference type="ARBA" id="ARBA00022777"/>
    </source>
</evidence>
<keyword evidence="11" id="KW-1185">Reference proteome</keyword>
<evidence type="ECO:0000256" key="2">
    <source>
        <dbReference type="ARBA" id="ARBA00022679"/>
    </source>
</evidence>
<accession>A0A9W8AWJ7</accession>
<feature type="compositionally biased region" description="Polar residues" evidence="8">
    <location>
        <begin position="22"/>
        <end position="36"/>
    </location>
</feature>
<dbReference type="InterPro" id="IPR011009">
    <property type="entry name" value="Kinase-like_dom_sf"/>
</dbReference>
<keyword evidence="2" id="KW-0808">Transferase</keyword>
<dbReference type="EMBL" id="JANBQB010001303">
    <property type="protein sequence ID" value="KAJ1971631.1"/>
    <property type="molecule type" value="Genomic_DNA"/>
</dbReference>
<dbReference type="PANTHER" id="PTHR43895:SF152">
    <property type="entry name" value="SERINE_THREONINE-PROTEIN KINASE TOS3"/>
    <property type="match status" value="1"/>
</dbReference>
<evidence type="ECO:0000256" key="3">
    <source>
        <dbReference type="ARBA" id="ARBA00022741"/>
    </source>
</evidence>
<feature type="domain" description="Protein kinase" evidence="9">
    <location>
        <begin position="61"/>
        <end position="299"/>
    </location>
</feature>
<evidence type="ECO:0000256" key="1">
    <source>
        <dbReference type="ARBA" id="ARBA00022527"/>
    </source>
</evidence>
<proteinExistence type="inferred from homology"/>
<feature type="region of interest" description="Disordered" evidence="8">
    <location>
        <begin position="111"/>
        <end position="131"/>
    </location>
</feature>
<dbReference type="SMART" id="SM00220">
    <property type="entry name" value="S_TKc"/>
    <property type="match status" value="1"/>
</dbReference>
<dbReference type="GO" id="GO:0004674">
    <property type="term" value="F:protein serine/threonine kinase activity"/>
    <property type="evidence" value="ECO:0007669"/>
    <property type="project" value="UniProtKB-KW"/>
</dbReference>
<feature type="non-terminal residue" evidence="10">
    <location>
        <position position="299"/>
    </location>
</feature>
<gene>
    <name evidence="10" type="ORF">H4R34_005677</name>
</gene>
<organism evidence="10 11">
    <name type="scientific">Dimargaris verticillata</name>
    <dbReference type="NCBI Taxonomy" id="2761393"/>
    <lineage>
        <taxon>Eukaryota</taxon>
        <taxon>Fungi</taxon>
        <taxon>Fungi incertae sedis</taxon>
        <taxon>Zoopagomycota</taxon>
        <taxon>Kickxellomycotina</taxon>
        <taxon>Dimargaritomycetes</taxon>
        <taxon>Dimargaritales</taxon>
        <taxon>Dimargaritaceae</taxon>
        <taxon>Dimargaris</taxon>
    </lineage>
</organism>
<name>A0A9W8AWJ7_9FUNG</name>
<dbReference type="PROSITE" id="PS00108">
    <property type="entry name" value="PROTEIN_KINASE_ST"/>
    <property type="match status" value="1"/>
</dbReference>
<dbReference type="Proteomes" id="UP001151582">
    <property type="component" value="Unassembled WGS sequence"/>
</dbReference>
<dbReference type="InterPro" id="IPR000719">
    <property type="entry name" value="Prot_kinase_dom"/>
</dbReference>
<feature type="region of interest" description="Disordered" evidence="8">
    <location>
        <begin position="1"/>
        <end position="36"/>
    </location>
</feature>
<evidence type="ECO:0000313" key="10">
    <source>
        <dbReference type="EMBL" id="KAJ1971631.1"/>
    </source>
</evidence>
<dbReference type="OrthoDB" id="68483at2759"/>
<dbReference type="GO" id="GO:0005524">
    <property type="term" value="F:ATP binding"/>
    <property type="evidence" value="ECO:0007669"/>
    <property type="project" value="UniProtKB-UniRule"/>
</dbReference>
<evidence type="ECO:0000259" key="9">
    <source>
        <dbReference type="PROSITE" id="PS50011"/>
    </source>
</evidence>
<dbReference type="PANTHER" id="PTHR43895">
    <property type="entry name" value="CALCIUM/CALMODULIN-DEPENDENT PROTEIN KINASE KINASE-RELATED"/>
    <property type="match status" value="1"/>
</dbReference>
<sequence>MLADQCLMAPCAASPTPPPVQRPSSQPMSRHQSHWCTPTKETGRMVVDYDKRTGKKMINQYLLLRTLGQGCHGRVKLAVDVTTGQHYAIKIIDKWQNDRRLSLRAYNSGGNDGGNDFRARTPDSLQPSSLAKRRSYRVSSGQLEKIRKEIAILKKCRHPNIVHLYEVIDDPAAKKIYLILEYMEGGELQWRDGDDRPVLALGQIRTIFRDLVLGVEYLHYQGVIHRDIKPANLLLGAKGAIKISDFGVSHFSQHVMHRQALTHRTSLASSDGAKQQSPLRSITSLASNHKGTTLGLPQS</sequence>
<keyword evidence="4" id="KW-0418">Kinase</keyword>
<evidence type="ECO:0000256" key="7">
    <source>
        <dbReference type="RuleBase" id="RU000304"/>
    </source>
</evidence>
<comment type="similarity">
    <text evidence="7">Belongs to the protein kinase superfamily.</text>
</comment>
<dbReference type="PROSITE" id="PS50011">
    <property type="entry name" value="PROTEIN_KINASE_DOM"/>
    <property type="match status" value="1"/>
</dbReference>
<evidence type="ECO:0000313" key="11">
    <source>
        <dbReference type="Proteomes" id="UP001151582"/>
    </source>
</evidence>
<dbReference type="GO" id="GO:0007165">
    <property type="term" value="P:signal transduction"/>
    <property type="evidence" value="ECO:0007669"/>
    <property type="project" value="TreeGrafter"/>
</dbReference>
<feature type="binding site" evidence="6">
    <location>
        <position position="90"/>
    </location>
    <ligand>
        <name>ATP</name>
        <dbReference type="ChEBI" id="CHEBI:30616"/>
    </ligand>
</feature>
<protein>
    <recommendedName>
        <fullName evidence="9">Protein kinase domain-containing protein</fullName>
    </recommendedName>
</protein>
<keyword evidence="3 6" id="KW-0547">Nucleotide-binding</keyword>
<evidence type="ECO:0000256" key="6">
    <source>
        <dbReference type="PROSITE-ProRule" id="PRU10141"/>
    </source>
</evidence>
<dbReference type="Gene3D" id="1.10.510.10">
    <property type="entry name" value="Transferase(Phosphotransferase) domain 1"/>
    <property type="match status" value="1"/>
</dbReference>
<dbReference type="AlphaFoldDB" id="A0A9W8AWJ7"/>